<dbReference type="EMBL" id="SDMK01000002">
    <property type="protein sequence ID" value="RXS95631.1"/>
    <property type="molecule type" value="Genomic_DNA"/>
</dbReference>
<dbReference type="AlphaFoldDB" id="A0A4Q1SEY5"/>
<comment type="caution">
    <text evidence="1">The sequence shown here is derived from an EMBL/GenBank/DDBJ whole genome shotgun (WGS) entry which is preliminary data.</text>
</comment>
<reference evidence="1 2" key="1">
    <citation type="journal article" date="2016" name="Int. J. Syst. Evol. Microbiol.">
        <title>Acidipila dinghuensis sp. nov., an acidobacterium isolated from forest soil.</title>
        <authorList>
            <person name="Jiang Y.W."/>
            <person name="Wang J."/>
            <person name="Chen M.H."/>
            <person name="Lv Y.Y."/>
            <person name="Qiu L.H."/>
        </authorList>
    </citation>
    <scope>NUCLEOTIDE SEQUENCE [LARGE SCALE GENOMIC DNA]</scope>
    <source>
        <strain evidence="1 2">DHOF10</strain>
    </source>
</reference>
<protein>
    <submittedName>
        <fullName evidence="1">Uncharacterized protein</fullName>
    </submittedName>
</protein>
<sequence length="93" mass="10988">MEERDFFDEKAEQRNHQLTCPHCGKADEYQLGWLVRRKKNGLPRHADERDRARFAKAQSYMVRKDDMVACKNIRCRKRFEVAGIQSVAFLQSA</sequence>
<name>A0A4Q1SEY5_9BACT</name>
<dbReference type="OrthoDB" id="120249at2"/>
<keyword evidence="2" id="KW-1185">Reference proteome</keyword>
<organism evidence="1 2">
    <name type="scientific">Silvibacterium dinghuense</name>
    <dbReference type="NCBI Taxonomy" id="1560006"/>
    <lineage>
        <taxon>Bacteria</taxon>
        <taxon>Pseudomonadati</taxon>
        <taxon>Acidobacteriota</taxon>
        <taxon>Terriglobia</taxon>
        <taxon>Terriglobales</taxon>
        <taxon>Acidobacteriaceae</taxon>
        <taxon>Silvibacterium</taxon>
    </lineage>
</organism>
<dbReference type="Proteomes" id="UP000290253">
    <property type="component" value="Unassembled WGS sequence"/>
</dbReference>
<evidence type="ECO:0000313" key="2">
    <source>
        <dbReference type="Proteomes" id="UP000290253"/>
    </source>
</evidence>
<accession>A0A4Q1SEY5</accession>
<evidence type="ECO:0000313" key="1">
    <source>
        <dbReference type="EMBL" id="RXS95631.1"/>
    </source>
</evidence>
<proteinExistence type="predicted"/>
<dbReference type="RefSeq" id="WP_129208827.1">
    <property type="nucleotide sequence ID" value="NZ_BMGU01000004.1"/>
</dbReference>
<gene>
    <name evidence="1" type="ORF">ESZ00_13810</name>
</gene>